<dbReference type="AlphaFoldDB" id="A0A656D0H0"/>
<accession>A0A656D0H0</accession>
<dbReference type="InterPro" id="IPR051536">
    <property type="entry name" value="UDG_Type-4/5"/>
</dbReference>
<evidence type="ECO:0000256" key="12">
    <source>
        <dbReference type="SAM" id="MobiDB-lite"/>
    </source>
</evidence>
<dbReference type="InterPro" id="IPR036895">
    <property type="entry name" value="Uracil-DNA_glycosylase-like_sf"/>
</dbReference>
<comment type="similarity">
    <text evidence="2">Belongs to the uracil-DNA glycosylase (UDG) superfamily. Type 4 (UDGa) family.</text>
</comment>
<dbReference type="InterPro" id="IPR005122">
    <property type="entry name" value="Uracil-DNA_glycosylase-like"/>
</dbReference>
<gene>
    <name evidence="14" type="ORF">JGI24_00231</name>
</gene>
<feature type="region of interest" description="Disordered" evidence="12">
    <location>
        <begin position="29"/>
        <end position="51"/>
    </location>
</feature>
<feature type="compositionally biased region" description="Basic and acidic residues" evidence="12">
    <location>
        <begin position="31"/>
        <end position="41"/>
    </location>
</feature>
<evidence type="ECO:0000256" key="10">
    <source>
        <dbReference type="ARBA" id="ARBA00023014"/>
    </source>
</evidence>
<dbReference type="Gene3D" id="3.40.470.10">
    <property type="entry name" value="Uracil-DNA glycosylase-like domain"/>
    <property type="match status" value="1"/>
</dbReference>
<dbReference type="InterPro" id="IPR005273">
    <property type="entry name" value="Ura-DNA_glyco_family4"/>
</dbReference>
<dbReference type="PANTHER" id="PTHR33693">
    <property type="entry name" value="TYPE-5 URACIL-DNA GLYCOSYLASE"/>
    <property type="match status" value="1"/>
</dbReference>
<dbReference type="GO" id="GO:0051539">
    <property type="term" value="F:4 iron, 4 sulfur cluster binding"/>
    <property type="evidence" value="ECO:0007669"/>
    <property type="project" value="UniProtKB-KW"/>
</dbReference>
<keyword evidence="10" id="KW-0411">Iron-sulfur</keyword>
<keyword evidence="6" id="KW-0479">Metal-binding</keyword>
<dbReference type="OrthoDB" id="5290748at2"/>
<dbReference type="SMART" id="SM00986">
    <property type="entry name" value="UDG"/>
    <property type="match status" value="1"/>
</dbReference>
<dbReference type="EMBL" id="CZVU01000006">
    <property type="protein sequence ID" value="CUS97203.1"/>
    <property type="molecule type" value="Genomic_DNA"/>
</dbReference>
<dbReference type="GO" id="GO:0004844">
    <property type="term" value="F:uracil DNA N-glycosylase activity"/>
    <property type="evidence" value="ECO:0007669"/>
    <property type="project" value="UniProtKB-EC"/>
</dbReference>
<keyword evidence="9" id="KW-0408">Iron</keyword>
<evidence type="ECO:0000256" key="3">
    <source>
        <dbReference type="ARBA" id="ARBA00012030"/>
    </source>
</evidence>
<evidence type="ECO:0000256" key="6">
    <source>
        <dbReference type="ARBA" id="ARBA00022723"/>
    </source>
</evidence>
<reference evidence="14 15" key="1">
    <citation type="submission" date="2015-11" db="EMBL/GenBank/DDBJ databases">
        <authorList>
            <person name="Varghese N."/>
        </authorList>
    </citation>
    <scope>NUCLEOTIDE SEQUENCE [LARGE SCALE GENOMIC DNA]</scope>
    <source>
        <strain evidence="14 15">JGI-24</strain>
    </source>
</reference>
<protein>
    <recommendedName>
        <fullName evidence="4">Type-4 uracil-DNA glycosylase</fullName>
        <ecNumber evidence="3">3.2.2.27</ecNumber>
    </recommendedName>
</protein>
<keyword evidence="11" id="KW-0234">DNA repair</keyword>
<dbReference type="SMART" id="SM00987">
    <property type="entry name" value="UreE_C"/>
    <property type="match status" value="1"/>
</dbReference>
<evidence type="ECO:0000313" key="15">
    <source>
        <dbReference type="Proteomes" id="UP000243065"/>
    </source>
</evidence>
<evidence type="ECO:0000259" key="13">
    <source>
        <dbReference type="SMART" id="SM00986"/>
    </source>
</evidence>
<dbReference type="PANTHER" id="PTHR33693:SF1">
    <property type="entry name" value="TYPE-4 URACIL-DNA GLYCOSYLASE"/>
    <property type="match status" value="1"/>
</dbReference>
<sequence length="247" mass="28003">MKREIKKVLDEAKRYLIQQESLFGDEIVLPKGEEEKEKQTQHEQASAKKAIGDEQFGVDPTWVDSKTLDELERKIKNCVKCPLGKMRTNFVFGVGNPNSEVVFIGEAPGADEDLQGEPFVGRAGQLLNQLLAGVGFRRDEVYICNVLKCRPPGNRDPQTSEIEACSPYLIKQLEIIKPKLIVSLGRFPVQTLLRTNASLTSLRGQIFEWRGIKMIATYHPAAALRNQQWKRPLLEDLRKAREILYGK</sequence>
<evidence type="ECO:0000256" key="2">
    <source>
        <dbReference type="ARBA" id="ARBA00006521"/>
    </source>
</evidence>
<evidence type="ECO:0000256" key="4">
    <source>
        <dbReference type="ARBA" id="ARBA00019403"/>
    </source>
</evidence>
<dbReference type="SUPFAM" id="SSF52141">
    <property type="entry name" value="Uracil-DNA glycosylase-like"/>
    <property type="match status" value="1"/>
</dbReference>
<comment type="catalytic activity">
    <reaction evidence="1">
        <text>Hydrolyzes single-stranded DNA or mismatched double-stranded DNA and polynucleotides, releasing free uracil.</text>
        <dbReference type="EC" id="3.2.2.27"/>
    </reaction>
</comment>
<evidence type="ECO:0000256" key="5">
    <source>
        <dbReference type="ARBA" id="ARBA00022485"/>
    </source>
</evidence>
<evidence type="ECO:0000256" key="1">
    <source>
        <dbReference type="ARBA" id="ARBA00001400"/>
    </source>
</evidence>
<dbReference type="RefSeq" id="WP_072149724.1">
    <property type="nucleotide sequence ID" value="NZ_CZVH01000071.1"/>
</dbReference>
<dbReference type="Pfam" id="PF03167">
    <property type="entry name" value="UDG"/>
    <property type="match status" value="1"/>
</dbReference>
<dbReference type="CDD" id="cd10030">
    <property type="entry name" value="UDG-F4_TTUDGA_SPO1dp_like"/>
    <property type="match status" value="1"/>
</dbReference>
<proteinExistence type="inferred from homology"/>
<dbReference type="NCBIfam" id="TIGR00758">
    <property type="entry name" value="UDG_fam4"/>
    <property type="match status" value="1"/>
</dbReference>
<keyword evidence="15" id="KW-1185">Reference proteome</keyword>
<evidence type="ECO:0000256" key="9">
    <source>
        <dbReference type="ARBA" id="ARBA00023004"/>
    </source>
</evidence>
<name>A0A656D0H0_KRYT1</name>
<dbReference type="Proteomes" id="UP000243065">
    <property type="component" value="Unassembled WGS sequence"/>
</dbReference>
<evidence type="ECO:0000256" key="7">
    <source>
        <dbReference type="ARBA" id="ARBA00022763"/>
    </source>
</evidence>
<dbReference type="GO" id="GO:0046872">
    <property type="term" value="F:metal ion binding"/>
    <property type="evidence" value="ECO:0007669"/>
    <property type="project" value="UniProtKB-KW"/>
</dbReference>
<dbReference type="GO" id="GO:0006281">
    <property type="term" value="P:DNA repair"/>
    <property type="evidence" value="ECO:0007669"/>
    <property type="project" value="UniProtKB-KW"/>
</dbReference>
<organism evidence="14 15">
    <name type="scientific">Kryptobacter tengchongensis</name>
    <dbReference type="NCBI Taxonomy" id="1643429"/>
    <lineage>
        <taxon>Bacteria</taxon>
        <taxon>Pseudomonadati</taxon>
        <taxon>Candidatus Kryptoniota</taxon>
        <taxon>Candidatus Kryptobacter</taxon>
    </lineage>
</organism>
<keyword evidence="8" id="KW-0378">Hydrolase</keyword>
<feature type="domain" description="Uracil-DNA glycosylase-like" evidence="13">
    <location>
        <begin position="92"/>
        <end position="244"/>
    </location>
</feature>
<keyword evidence="7" id="KW-0227">DNA damage</keyword>
<evidence type="ECO:0000256" key="11">
    <source>
        <dbReference type="ARBA" id="ARBA00023204"/>
    </source>
</evidence>
<evidence type="ECO:0000313" key="14">
    <source>
        <dbReference type="EMBL" id="CUS97203.1"/>
    </source>
</evidence>
<keyword evidence="5" id="KW-0004">4Fe-4S</keyword>
<dbReference type="EC" id="3.2.2.27" evidence="3"/>
<evidence type="ECO:0000256" key="8">
    <source>
        <dbReference type="ARBA" id="ARBA00022801"/>
    </source>
</evidence>